<evidence type="ECO:0000313" key="8">
    <source>
        <dbReference type="EMBL" id="KZS94110.1"/>
    </source>
</evidence>
<keyword evidence="2" id="KW-0479">Metal-binding</keyword>
<dbReference type="PANTHER" id="PTHR46395:SF1">
    <property type="entry name" value="ADP-RIBOSYLATION FACTOR GTPASE-ACTIVATING PROTEIN 1"/>
    <property type="match status" value="1"/>
</dbReference>
<keyword evidence="1" id="KW-0343">GTPase activation</keyword>
<dbReference type="Proteomes" id="UP000076722">
    <property type="component" value="Unassembled WGS sequence"/>
</dbReference>
<dbReference type="PRINTS" id="PR00405">
    <property type="entry name" value="REVINTRACTNG"/>
</dbReference>
<evidence type="ECO:0000256" key="3">
    <source>
        <dbReference type="ARBA" id="ARBA00022771"/>
    </source>
</evidence>
<feature type="compositionally biased region" description="Low complexity" evidence="6">
    <location>
        <begin position="381"/>
        <end position="395"/>
    </location>
</feature>
<organism evidence="8 9">
    <name type="scientific">Sistotremastrum niveocremeum HHB9708</name>
    <dbReference type="NCBI Taxonomy" id="1314777"/>
    <lineage>
        <taxon>Eukaryota</taxon>
        <taxon>Fungi</taxon>
        <taxon>Dikarya</taxon>
        <taxon>Basidiomycota</taxon>
        <taxon>Agaricomycotina</taxon>
        <taxon>Agaricomycetes</taxon>
        <taxon>Sistotremastrales</taxon>
        <taxon>Sistotremastraceae</taxon>
        <taxon>Sertulicium</taxon>
        <taxon>Sertulicium niveocremeum</taxon>
    </lineage>
</organism>
<dbReference type="SUPFAM" id="SSF57863">
    <property type="entry name" value="ArfGap/RecO-like zinc finger"/>
    <property type="match status" value="1"/>
</dbReference>
<dbReference type="SMART" id="SM00105">
    <property type="entry name" value="ArfGap"/>
    <property type="match status" value="1"/>
</dbReference>
<feature type="compositionally biased region" description="Low complexity" evidence="6">
    <location>
        <begin position="167"/>
        <end position="177"/>
    </location>
</feature>
<dbReference type="GO" id="GO:0005096">
    <property type="term" value="F:GTPase activator activity"/>
    <property type="evidence" value="ECO:0007669"/>
    <property type="project" value="UniProtKB-KW"/>
</dbReference>
<sequence>MSDAQLKKEISDFSKREDLDNKRCFDCGSPHPQWASANNAVFLCIQCAGVHRGFGVHISFVRSVTMDTWKPEELGGNAPFRAFLKEYSPPEQGGYKEGMEAYDLYHSWAATQYREKATLLQGNDWAPSAPPASFSPPSSRPASTSGLRKSRTSTRATGQSGLRRDSASPSPYNSSGSQNASVDNSSGAETANERYFSSLGQANALRPADLPPSQGGKYTGFGNTPEPASQPRSSHPSFGLSSANAPSLSEFQENPTAALSKGWSLFSSVVVGASKAVHENIVQPSVEKVMDPGLHATVKGYVAGAGKKAGEIGYSANEWAKIQTGVDVAGQVNEVVTKVTGGPKARGYEGVAWDGGEESSSRYDPPEEEDFFEQHTRQGEAPPKATAPTSATPTKPKSDGWDEWKDF</sequence>
<dbReference type="PROSITE" id="PS50115">
    <property type="entry name" value="ARFGAP"/>
    <property type="match status" value="1"/>
</dbReference>
<feature type="compositionally biased region" description="Basic and acidic residues" evidence="6">
    <location>
        <begin position="396"/>
        <end position="407"/>
    </location>
</feature>
<proteinExistence type="predicted"/>
<feature type="domain" description="Arf-GAP" evidence="7">
    <location>
        <begin position="7"/>
        <end position="74"/>
    </location>
</feature>
<reference evidence="8 9" key="1">
    <citation type="journal article" date="2016" name="Mol. Biol. Evol.">
        <title>Comparative Genomics of Early-Diverging Mushroom-Forming Fungi Provides Insights into the Origins of Lignocellulose Decay Capabilities.</title>
        <authorList>
            <person name="Nagy L.G."/>
            <person name="Riley R."/>
            <person name="Tritt A."/>
            <person name="Adam C."/>
            <person name="Daum C."/>
            <person name="Floudas D."/>
            <person name="Sun H."/>
            <person name="Yadav J.S."/>
            <person name="Pangilinan J."/>
            <person name="Larsson K.H."/>
            <person name="Matsuura K."/>
            <person name="Barry K."/>
            <person name="Labutti K."/>
            <person name="Kuo R."/>
            <person name="Ohm R.A."/>
            <person name="Bhattacharya S.S."/>
            <person name="Shirouzu T."/>
            <person name="Yoshinaga Y."/>
            <person name="Martin F.M."/>
            <person name="Grigoriev I.V."/>
            <person name="Hibbett D.S."/>
        </authorList>
    </citation>
    <scope>NUCLEOTIDE SEQUENCE [LARGE SCALE GENOMIC DNA]</scope>
    <source>
        <strain evidence="8 9">HHB9708</strain>
    </source>
</reference>
<dbReference type="GO" id="GO:0030100">
    <property type="term" value="P:regulation of endocytosis"/>
    <property type="evidence" value="ECO:0007669"/>
    <property type="project" value="TreeGrafter"/>
</dbReference>
<feature type="compositionally biased region" description="Polar residues" evidence="6">
    <location>
        <begin position="226"/>
        <end position="249"/>
    </location>
</feature>
<evidence type="ECO:0000313" key="9">
    <source>
        <dbReference type="Proteomes" id="UP000076722"/>
    </source>
</evidence>
<evidence type="ECO:0000256" key="6">
    <source>
        <dbReference type="SAM" id="MobiDB-lite"/>
    </source>
</evidence>
<name>A0A164VFG8_9AGAM</name>
<dbReference type="AlphaFoldDB" id="A0A164VFG8"/>
<protein>
    <submittedName>
        <fullName evidence="8">ArfGap-domain-containing protein</fullName>
    </submittedName>
</protein>
<dbReference type="GO" id="GO:0000139">
    <property type="term" value="C:Golgi membrane"/>
    <property type="evidence" value="ECO:0007669"/>
    <property type="project" value="TreeGrafter"/>
</dbReference>
<dbReference type="InterPro" id="IPR001164">
    <property type="entry name" value="ArfGAP_dom"/>
</dbReference>
<dbReference type="CDD" id="cd08830">
    <property type="entry name" value="ArfGap_ArfGap1"/>
    <property type="match status" value="1"/>
</dbReference>
<dbReference type="Gene3D" id="1.10.220.150">
    <property type="entry name" value="Arf GTPase activating protein"/>
    <property type="match status" value="1"/>
</dbReference>
<evidence type="ECO:0000256" key="4">
    <source>
        <dbReference type="ARBA" id="ARBA00022833"/>
    </source>
</evidence>
<dbReference type="InterPro" id="IPR037278">
    <property type="entry name" value="ARFGAP/RecO"/>
</dbReference>
<dbReference type="OrthoDB" id="983479at2759"/>
<dbReference type="InterPro" id="IPR038508">
    <property type="entry name" value="ArfGAP_dom_sf"/>
</dbReference>
<dbReference type="STRING" id="1314777.A0A164VFG8"/>
<dbReference type="EMBL" id="KV419405">
    <property type="protein sequence ID" value="KZS94110.1"/>
    <property type="molecule type" value="Genomic_DNA"/>
</dbReference>
<feature type="region of interest" description="Disordered" evidence="6">
    <location>
        <begin position="204"/>
        <end position="249"/>
    </location>
</feature>
<gene>
    <name evidence="8" type="ORF">SISNIDRAFT_549325</name>
</gene>
<evidence type="ECO:0000256" key="2">
    <source>
        <dbReference type="ARBA" id="ARBA00022723"/>
    </source>
</evidence>
<accession>A0A164VFG8</accession>
<feature type="region of interest" description="Disordered" evidence="6">
    <location>
        <begin position="124"/>
        <end position="189"/>
    </location>
</feature>
<evidence type="ECO:0000256" key="5">
    <source>
        <dbReference type="PROSITE-ProRule" id="PRU00288"/>
    </source>
</evidence>
<dbReference type="PANTHER" id="PTHR46395">
    <property type="entry name" value="ADP-RIBOSYLATION FACTOR GTPASE-ACTIVATING PROTEIN 1"/>
    <property type="match status" value="1"/>
</dbReference>
<keyword evidence="3 5" id="KW-0863">Zinc-finger</keyword>
<dbReference type="Pfam" id="PF01412">
    <property type="entry name" value="ArfGap"/>
    <property type="match status" value="1"/>
</dbReference>
<keyword evidence="9" id="KW-1185">Reference proteome</keyword>
<dbReference type="GO" id="GO:0032012">
    <property type="term" value="P:regulation of ARF protein signal transduction"/>
    <property type="evidence" value="ECO:0007669"/>
    <property type="project" value="TreeGrafter"/>
</dbReference>
<keyword evidence="4" id="KW-0862">Zinc</keyword>
<evidence type="ECO:0000259" key="7">
    <source>
        <dbReference type="PROSITE" id="PS50115"/>
    </source>
</evidence>
<evidence type="ECO:0000256" key="1">
    <source>
        <dbReference type="ARBA" id="ARBA00022468"/>
    </source>
</evidence>
<feature type="region of interest" description="Disordered" evidence="6">
    <location>
        <begin position="348"/>
        <end position="407"/>
    </location>
</feature>
<dbReference type="GO" id="GO:0008270">
    <property type="term" value="F:zinc ion binding"/>
    <property type="evidence" value="ECO:0007669"/>
    <property type="project" value="UniProtKB-KW"/>
</dbReference>
<feature type="compositionally biased region" description="Polar residues" evidence="6">
    <location>
        <begin position="178"/>
        <end position="189"/>
    </location>
</feature>